<dbReference type="SUPFAM" id="SSF54637">
    <property type="entry name" value="Thioesterase/thiol ester dehydrase-isomerase"/>
    <property type="match status" value="1"/>
</dbReference>
<comment type="caution">
    <text evidence="1">The sequence shown here is derived from an EMBL/GenBank/DDBJ whole genome shotgun (WGS) entry which is preliminary data.</text>
</comment>
<dbReference type="CDD" id="cd00586">
    <property type="entry name" value="4HBT"/>
    <property type="match status" value="1"/>
</dbReference>
<dbReference type="Pfam" id="PF13279">
    <property type="entry name" value="4HBT_2"/>
    <property type="match status" value="1"/>
</dbReference>
<evidence type="ECO:0000313" key="2">
    <source>
        <dbReference type="Proteomes" id="UP000297839"/>
    </source>
</evidence>
<protein>
    <submittedName>
        <fullName evidence="1">Acyl-CoA thioesterase</fullName>
    </submittedName>
</protein>
<dbReference type="Proteomes" id="UP000297839">
    <property type="component" value="Unassembled WGS sequence"/>
</dbReference>
<dbReference type="AlphaFoldDB" id="A0A4Z0BH94"/>
<reference evidence="1 2" key="1">
    <citation type="submission" date="2019-03" db="EMBL/GenBank/DDBJ databases">
        <title>Ramlibacter sp. 18x22-1, whole genome shotgun sequence.</title>
        <authorList>
            <person name="Zhang X."/>
            <person name="Feng G."/>
            <person name="Zhu H."/>
        </authorList>
    </citation>
    <scope>NUCLEOTIDE SEQUENCE [LARGE SCALE GENOMIC DNA]</scope>
    <source>
        <strain evidence="1 2">18x22-1</strain>
    </source>
</reference>
<dbReference type="PANTHER" id="PTHR31793:SF24">
    <property type="entry name" value="LONG-CHAIN ACYL-COA THIOESTERASE FADM"/>
    <property type="match status" value="1"/>
</dbReference>
<dbReference type="RefSeq" id="WP_135251179.1">
    <property type="nucleotide sequence ID" value="NZ_SMLK01000007.1"/>
</dbReference>
<gene>
    <name evidence="1" type="ORF">EZ216_18030</name>
</gene>
<evidence type="ECO:0000313" key="1">
    <source>
        <dbReference type="EMBL" id="TFY97627.1"/>
    </source>
</evidence>
<name>A0A4Z0BH94_9BURK</name>
<dbReference type="InterPro" id="IPR050563">
    <property type="entry name" value="4-hydroxybenzoyl-CoA_TE"/>
</dbReference>
<accession>A0A4Z0BH94</accession>
<dbReference type="GO" id="GO:0047617">
    <property type="term" value="F:fatty acyl-CoA hydrolase activity"/>
    <property type="evidence" value="ECO:0007669"/>
    <property type="project" value="TreeGrafter"/>
</dbReference>
<organism evidence="1 2">
    <name type="scientific">Ramlibacter humi</name>
    <dbReference type="NCBI Taxonomy" id="2530451"/>
    <lineage>
        <taxon>Bacteria</taxon>
        <taxon>Pseudomonadati</taxon>
        <taxon>Pseudomonadota</taxon>
        <taxon>Betaproteobacteria</taxon>
        <taxon>Burkholderiales</taxon>
        <taxon>Comamonadaceae</taxon>
        <taxon>Ramlibacter</taxon>
    </lineage>
</organism>
<dbReference type="InterPro" id="IPR029069">
    <property type="entry name" value="HotDog_dom_sf"/>
</dbReference>
<dbReference type="Gene3D" id="3.10.129.10">
    <property type="entry name" value="Hotdog Thioesterase"/>
    <property type="match status" value="1"/>
</dbReference>
<dbReference type="EMBL" id="SMLK01000007">
    <property type="protein sequence ID" value="TFY97627.1"/>
    <property type="molecule type" value="Genomic_DNA"/>
</dbReference>
<sequence>MKLELPENKKLVHEMTTGIRWGDMDAMGHVNNTLYFRYLEMARIDWLTAIGCAPNPLGQGPLIINAFCTFHKQLEFPGDIRVKMYASDPGRTSFESWATIERLDDPGVIYASGGATTVWVDFPAQKSVPMPDWFRQHVT</sequence>
<dbReference type="PANTHER" id="PTHR31793">
    <property type="entry name" value="4-HYDROXYBENZOYL-COA THIOESTERASE FAMILY MEMBER"/>
    <property type="match status" value="1"/>
</dbReference>
<proteinExistence type="predicted"/>
<dbReference type="OrthoDB" id="9799036at2"/>
<keyword evidence="2" id="KW-1185">Reference proteome</keyword>